<keyword evidence="2" id="KW-1185">Reference proteome</keyword>
<organism evidence="1 2">
    <name type="scientific">Athene cunicularia</name>
    <name type="common">Burrowing owl</name>
    <name type="synonym">Speotyto cunicularia</name>
    <dbReference type="NCBI Taxonomy" id="194338"/>
    <lineage>
        <taxon>Eukaryota</taxon>
        <taxon>Metazoa</taxon>
        <taxon>Chordata</taxon>
        <taxon>Craniata</taxon>
        <taxon>Vertebrata</taxon>
        <taxon>Euteleostomi</taxon>
        <taxon>Archelosauria</taxon>
        <taxon>Archosauria</taxon>
        <taxon>Dinosauria</taxon>
        <taxon>Saurischia</taxon>
        <taxon>Theropoda</taxon>
        <taxon>Coelurosauria</taxon>
        <taxon>Aves</taxon>
        <taxon>Neognathae</taxon>
        <taxon>Neoaves</taxon>
        <taxon>Telluraves</taxon>
        <taxon>Strigiformes</taxon>
        <taxon>Strigidae</taxon>
        <taxon>Athene</taxon>
    </lineage>
</organism>
<sequence>MVASVQMKISLQFLRCRLQTVMGSGKYILGTNRFQK</sequence>
<reference evidence="1" key="2">
    <citation type="submission" date="2025-09" db="UniProtKB">
        <authorList>
            <consortium name="Ensembl"/>
        </authorList>
    </citation>
    <scope>IDENTIFICATION</scope>
</reference>
<dbReference type="Proteomes" id="UP000472269">
    <property type="component" value="Unplaced"/>
</dbReference>
<reference evidence="1" key="1">
    <citation type="submission" date="2025-08" db="UniProtKB">
        <authorList>
            <consortium name="Ensembl"/>
        </authorList>
    </citation>
    <scope>IDENTIFICATION</scope>
</reference>
<dbReference type="Ensembl" id="ENSACUT00000008498.1">
    <property type="protein sequence ID" value="ENSACUP00000007950.1"/>
    <property type="gene ID" value="ENSACUG00000005414.1"/>
</dbReference>
<name>A0A663M6Z1_ATHCN</name>
<evidence type="ECO:0000313" key="1">
    <source>
        <dbReference type="Ensembl" id="ENSACUP00000007950.1"/>
    </source>
</evidence>
<accession>A0A663M6Z1</accession>
<proteinExistence type="predicted"/>
<dbReference type="AlphaFoldDB" id="A0A663M6Z1"/>
<evidence type="ECO:0000313" key="2">
    <source>
        <dbReference type="Proteomes" id="UP000472269"/>
    </source>
</evidence>
<protein>
    <submittedName>
        <fullName evidence="1">Uncharacterized protein</fullName>
    </submittedName>
</protein>